<accession>A0AAU9W6Q1</accession>
<feature type="transmembrane region" description="Helical" evidence="6">
    <location>
        <begin position="100"/>
        <end position="123"/>
    </location>
</feature>
<evidence type="ECO:0000256" key="3">
    <source>
        <dbReference type="ARBA" id="ARBA00022692"/>
    </source>
</evidence>
<comment type="subcellular location">
    <subcellularLocation>
        <location evidence="1">Membrane</location>
        <topology evidence="1">Multi-pass membrane protein</topology>
    </subcellularLocation>
</comment>
<protein>
    <recommendedName>
        <fullName evidence="9">PNPLA domain-containing protein</fullName>
    </recommendedName>
</protein>
<feature type="transmembrane region" description="Helical" evidence="6">
    <location>
        <begin position="202"/>
        <end position="223"/>
    </location>
</feature>
<name>A0AAU9W6Q1_9CNID</name>
<evidence type="ECO:0008006" key="9">
    <source>
        <dbReference type="Google" id="ProtNLM"/>
    </source>
</evidence>
<evidence type="ECO:0000256" key="1">
    <source>
        <dbReference type="ARBA" id="ARBA00004141"/>
    </source>
</evidence>
<comment type="caution">
    <text evidence="7">The sequence shown here is derived from an EMBL/GenBank/DDBJ whole genome shotgun (WGS) entry which is preliminary data.</text>
</comment>
<proteinExistence type="inferred from homology"/>
<dbReference type="PANTHER" id="PTHR12841">
    <property type="entry name" value="PROTEIN UNC-50 HOMOLOG"/>
    <property type="match status" value="1"/>
</dbReference>
<evidence type="ECO:0000256" key="4">
    <source>
        <dbReference type="ARBA" id="ARBA00022989"/>
    </source>
</evidence>
<evidence type="ECO:0000313" key="7">
    <source>
        <dbReference type="EMBL" id="CAH3045531.1"/>
    </source>
</evidence>
<feature type="transmembrane region" description="Helical" evidence="6">
    <location>
        <begin position="502"/>
        <end position="523"/>
    </location>
</feature>
<feature type="transmembrane region" description="Helical" evidence="6">
    <location>
        <begin position="256"/>
        <end position="274"/>
    </location>
</feature>
<dbReference type="SUPFAM" id="SSF52151">
    <property type="entry name" value="FabD/lysophospholipase-like"/>
    <property type="match status" value="1"/>
</dbReference>
<dbReference type="Proteomes" id="UP001159428">
    <property type="component" value="Unassembled WGS sequence"/>
</dbReference>
<feature type="transmembrane region" description="Helical" evidence="6">
    <location>
        <begin position="229"/>
        <end position="249"/>
    </location>
</feature>
<gene>
    <name evidence="7" type="ORF">PMEA_00033596</name>
</gene>
<dbReference type="EMBL" id="CALNXJ010000008">
    <property type="protein sequence ID" value="CAH3045531.1"/>
    <property type="molecule type" value="Genomic_DNA"/>
</dbReference>
<dbReference type="Pfam" id="PF05216">
    <property type="entry name" value="UNC-50"/>
    <property type="match status" value="1"/>
</dbReference>
<dbReference type="InterPro" id="IPR016035">
    <property type="entry name" value="Acyl_Trfase/lysoPLipase"/>
</dbReference>
<feature type="transmembrane region" description="Helical" evidence="6">
    <location>
        <begin position="175"/>
        <end position="195"/>
    </location>
</feature>
<comment type="similarity">
    <text evidence="2">Belongs to the unc-50 family.</text>
</comment>
<feature type="transmembrane region" description="Helical" evidence="6">
    <location>
        <begin position="286"/>
        <end position="317"/>
    </location>
</feature>
<dbReference type="Gene3D" id="3.40.1090.10">
    <property type="entry name" value="Cytosolic phospholipase A2 catalytic domain"/>
    <property type="match status" value="1"/>
</dbReference>
<organism evidence="7 8">
    <name type="scientific">Pocillopora meandrina</name>
    <dbReference type="NCBI Taxonomy" id="46732"/>
    <lineage>
        <taxon>Eukaryota</taxon>
        <taxon>Metazoa</taxon>
        <taxon>Cnidaria</taxon>
        <taxon>Anthozoa</taxon>
        <taxon>Hexacorallia</taxon>
        <taxon>Scleractinia</taxon>
        <taxon>Astrocoeniina</taxon>
        <taxon>Pocilloporidae</taxon>
        <taxon>Pocillopora</taxon>
    </lineage>
</organism>
<evidence type="ECO:0000313" key="8">
    <source>
        <dbReference type="Proteomes" id="UP001159428"/>
    </source>
</evidence>
<keyword evidence="5 6" id="KW-0472">Membrane</keyword>
<feature type="transmembrane region" description="Helical" evidence="6">
    <location>
        <begin position="472"/>
        <end position="496"/>
    </location>
</feature>
<sequence>MAQIDIPEEEIGVAFSGGGIRSAALSSGVLRRLLHREVKFGYVSCVSGGNYTAAAYLDWKYRHERTDNPDWHKNFFEHMRSRAGYLCNWKNPLQGILESIILVFLVITVNLLIPCIIYSAGAIPSAYVIDYVLGAIMRKGFNCSDVPQSSKGLNTSVRHCTQQFEIGHPEVREQFYLFSGLFLAFFVSYFVKTIVPTRLRSIARYFKILSGLLLALTFFPWLIQQSTGVLPSWLNALIIFLSIFFWLGFPPLRGEVSLVLMVYFYAFVVKWRVYETSVLGIVYEEQLFYILLLISGFFLWLTPFVGMFSTTAVFVYYRWRLQRAFFTETSVGPLGCKGIGCRDFFPILSYTRPERNPERVTLMMDDLKEVKPEYISCVAVDYWRKEWKELPYAVMALSPNKIERIDDQPGKSKVSEVLKPKNVSVADAMVTSAAVMTLSPEQEEPYRDLQVQLGLTLRKGFSTEEEGIASKILTILIQSIVALPVILLAVIWFANWEINAEGVVIVLFVVIALFVIFFGIAMFPTGVDTPNFLNKFARWCHVHLYHVRMLREFFQVDNVGPSPPALLSLSDGGRLEKFGLLPLLKKQLKKILIVDGSFIRSDEDYAKQILRSLDQARKELHCEFVGCTGRDVKEEMQKEYVDVPRDPPPRYYKFKVQYYDKQPDKSYERVKEGEIMIIAPRYPIGEEHLENNWNQYHDDTRETLDETEWGRGPVLSANEVDRLTFCCCECCHSNSKVLQWISKKLCLGFPSTSTVNQFFTSSLYTAYHREGYRACVESDAEKFLTKEYRYFIAMLPEPANSSYHSPSKKRSRCMSTSMQYKFLRRILKYRHMDFEFALWQMLYLCVSPRKV</sequence>
<dbReference type="AlphaFoldDB" id="A0AAU9W6Q1"/>
<evidence type="ECO:0000256" key="5">
    <source>
        <dbReference type="ARBA" id="ARBA00023136"/>
    </source>
</evidence>
<dbReference type="GO" id="GO:0000139">
    <property type="term" value="C:Golgi membrane"/>
    <property type="evidence" value="ECO:0007669"/>
    <property type="project" value="TreeGrafter"/>
</dbReference>
<keyword evidence="8" id="KW-1185">Reference proteome</keyword>
<dbReference type="PANTHER" id="PTHR12841:SF6">
    <property type="entry name" value="PROTEIN UNC-50 HOMOLOG"/>
    <property type="match status" value="1"/>
</dbReference>
<keyword evidence="4 6" id="KW-1133">Transmembrane helix</keyword>
<dbReference type="InterPro" id="IPR007881">
    <property type="entry name" value="UNC-50"/>
</dbReference>
<reference evidence="7 8" key="1">
    <citation type="submission" date="2022-05" db="EMBL/GenBank/DDBJ databases">
        <authorList>
            <consortium name="Genoscope - CEA"/>
            <person name="William W."/>
        </authorList>
    </citation>
    <scope>NUCLEOTIDE SEQUENCE [LARGE SCALE GENOMIC DNA]</scope>
</reference>
<keyword evidence="3 6" id="KW-0812">Transmembrane</keyword>
<evidence type="ECO:0000256" key="2">
    <source>
        <dbReference type="ARBA" id="ARBA00006293"/>
    </source>
</evidence>
<evidence type="ECO:0000256" key="6">
    <source>
        <dbReference type="SAM" id="Phobius"/>
    </source>
</evidence>